<evidence type="ECO:0000313" key="1">
    <source>
        <dbReference type="EMBL" id="MBL3675722.1"/>
    </source>
</evidence>
<sequence length="31" mass="3513">MLGKPITLIIPQDRQHEEVDHASLNPKTAFL</sequence>
<name>A0ABS1SAE9_9RHOB</name>
<organism evidence="1 2">
    <name type="scientific">Paracoccus aerius</name>
    <dbReference type="NCBI Taxonomy" id="1915382"/>
    <lineage>
        <taxon>Bacteria</taxon>
        <taxon>Pseudomonadati</taxon>
        <taxon>Pseudomonadota</taxon>
        <taxon>Alphaproteobacteria</taxon>
        <taxon>Rhodobacterales</taxon>
        <taxon>Paracoccaceae</taxon>
        <taxon>Paracoccus</taxon>
    </lineage>
</organism>
<dbReference type="EMBL" id="JAESHT010000042">
    <property type="protein sequence ID" value="MBL3675722.1"/>
    <property type="molecule type" value="Genomic_DNA"/>
</dbReference>
<reference evidence="1 2" key="1">
    <citation type="submission" date="2021-01" db="EMBL/GenBank/DDBJ databases">
        <title>011410 draft genome.</title>
        <authorList>
            <person name="Lang L."/>
        </authorList>
    </citation>
    <scope>NUCLEOTIDE SEQUENCE [LARGE SCALE GENOMIC DNA]</scope>
    <source>
        <strain evidence="1 2">KCTC 42845</strain>
    </source>
</reference>
<dbReference type="Proteomes" id="UP000644749">
    <property type="component" value="Unassembled WGS sequence"/>
</dbReference>
<accession>A0ABS1SAE9</accession>
<gene>
    <name evidence="1" type="ORF">JL111_19855</name>
</gene>
<protein>
    <submittedName>
        <fullName evidence="1">Uncharacterized protein</fullName>
    </submittedName>
</protein>
<proteinExistence type="predicted"/>
<comment type="caution">
    <text evidence="1">The sequence shown here is derived from an EMBL/GenBank/DDBJ whole genome shotgun (WGS) entry which is preliminary data.</text>
</comment>
<keyword evidence="2" id="KW-1185">Reference proteome</keyword>
<evidence type="ECO:0000313" key="2">
    <source>
        <dbReference type="Proteomes" id="UP000644749"/>
    </source>
</evidence>